<protein>
    <recommendedName>
        <fullName evidence="4">Secreted protein</fullName>
    </recommendedName>
</protein>
<evidence type="ECO:0000313" key="3">
    <source>
        <dbReference type="Proteomes" id="UP000675880"/>
    </source>
</evidence>
<dbReference type="EMBL" id="CAJNBJ010000018">
    <property type="protein sequence ID" value="CAE6785474.1"/>
    <property type="molecule type" value="Genomic_DNA"/>
</dbReference>
<keyword evidence="3" id="KW-1185">Reference proteome</keyword>
<name>A0ABM8S2I0_9BACT</name>
<accession>A0ABM8S2I0</accession>
<evidence type="ECO:0000313" key="2">
    <source>
        <dbReference type="EMBL" id="CAE6785474.1"/>
    </source>
</evidence>
<organism evidence="2 3">
    <name type="scientific">Nitrospira defluvii</name>
    <dbReference type="NCBI Taxonomy" id="330214"/>
    <lineage>
        <taxon>Bacteria</taxon>
        <taxon>Pseudomonadati</taxon>
        <taxon>Nitrospirota</taxon>
        <taxon>Nitrospiria</taxon>
        <taxon>Nitrospirales</taxon>
        <taxon>Nitrospiraceae</taxon>
        <taxon>Nitrospira</taxon>
    </lineage>
</organism>
<feature type="signal peptide" evidence="1">
    <location>
        <begin position="1"/>
        <end position="26"/>
    </location>
</feature>
<evidence type="ECO:0000256" key="1">
    <source>
        <dbReference type="SAM" id="SignalP"/>
    </source>
</evidence>
<proteinExistence type="predicted"/>
<gene>
    <name evidence="2" type="ORF">NSPZN2_50087</name>
</gene>
<evidence type="ECO:0008006" key="4">
    <source>
        <dbReference type="Google" id="ProtNLM"/>
    </source>
</evidence>
<keyword evidence="1" id="KW-0732">Signal</keyword>
<comment type="caution">
    <text evidence="2">The sequence shown here is derived from an EMBL/GenBank/DDBJ whole genome shotgun (WGS) entry which is preliminary data.</text>
</comment>
<reference evidence="2 3" key="1">
    <citation type="submission" date="2021-02" db="EMBL/GenBank/DDBJ databases">
        <authorList>
            <person name="Han P."/>
        </authorList>
    </citation>
    <scope>NUCLEOTIDE SEQUENCE [LARGE SCALE GENOMIC DNA]</scope>
    <source>
        <strain evidence="2">Candidatus Nitrospira sp. ZN2</strain>
    </source>
</reference>
<feature type="chain" id="PRO_5047081642" description="Secreted protein" evidence="1">
    <location>
        <begin position="27"/>
        <end position="72"/>
    </location>
</feature>
<sequence>MPQPVVAHLFPYVLLLLSHPPTSANAAVPAPRVAPVVLLSDPGKPDGTLHCAGRPVKNGDFHNIVRVLSDLC</sequence>
<dbReference type="Proteomes" id="UP000675880">
    <property type="component" value="Unassembled WGS sequence"/>
</dbReference>